<dbReference type="AlphaFoldDB" id="A0A4Z2I2H9"/>
<dbReference type="EMBL" id="SRLO01000149">
    <property type="protein sequence ID" value="TNN71442.1"/>
    <property type="molecule type" value="Genomic_DNA"/>
</dbReference>
<dbReference type="Proteomes" id="UP000314294">
    <property type="component" value="Unassembled WGS sequence"/>
</dbReference>
<accession>A0A4Z2I2H9</accession>
<feature type="region of interest" description="Disordered" evidence="1">
    <location>
        <begin position="38"/>
        <end position="66"/>
    </location>
</feature>
<evidence type="ECO:0000313" key="2">
    <source>
        <dbReference type="EMBL" id="TNN71442.1"/>
    </source>
</evidence>
<evidence type="ECO:0000256" key="1">
    <source>
        <dbReference type="SAM" id="MobiDB-lite"/>
    </source>
</evidence>
<sequence length="139" mass="14805">MTSSSPHSHAKYQQSGCGEECGGLESILHSRVLPGTTDTVSWTSGMSSASSFSPPSCSSWKQPSTSSLPFESIQLSLNALAPELEFGVDGAVEDEVPDQTLCMEGTHRGMMGHLLRYQPETLILSVEGIREEGGSSEAR</sequence>
<proteinExistence type="predicted"/>
<keyword evidence="3" id="KW-1185">Reference proteome</keyword>
<reference evidence="2 3" key="1">
    <citation type="submission" date="2019-03" db="EMBL/GenBank/DDBJ databases">
        <title>First draft genome of Liparis tanakae, snailfish: a comprehensive survey of snailfish specific genes.</title>
        <authorList>
            <person name="Kim W."/>
            <person name="Song I."/>
            <person name="Jeong J.-H."/>
            <person name="Kim D."/>
            <person name="Kim S."/>
            <person name="Ryu S."/>
            <person name="Song J.Y."/>
            <person name="Lee S.K."/>
        </authorList>
    </citation>
    <scope>NUCLEOTIDE SEQUENCE [LARGE SCALE GENOMIC DNA]</scope>
    <source>
        <tissue evidence="2">Muscle</tissue>
    </source>
</reference>
<protein>
    <submittedName>
        <fullName evidence="2">Uncharacterized protein</fullName>
    </submittedName>
</protein>
<comment type="caution">
    <text evidence="2">The sequence shown here is derived from an EMBL/GenBank/DDBJ whole genome shotgun (WGS) entry which is preliminary data.</text>
</comment>
<gene>
    <name evidence="2" type="ORF">EYF80_018276</name>
</gene>
<name>A0A4Z2I2H9_9TELE</name>
<feature type="compositionally biased region" description="Low complexity" evidence="1">
    <location>
        <begin position="41"/>
        <end position="59"/>
    </location>
</feature>
<organism evidence="2 3">
    <name type="scientific">Liparis tanakae</name>
    <name type="common">Tanaka's snailfish</name>
    <dbReference type="NCBI Taxonomy" id="230148"/>
    <lineage>
        <taxon>Eukaryota</taxon>
        <taxon>Metazoa</taxon>
        <taxon>Chordata</taxon>
        <taxon>Craniata</taxon>
        <taxon>Vertebrata</taxon>
        <taxon>Euteleostomi</taxon>
        <taxon>Actinopterygii</taxon>
        <taxon>Neopterygii</taxon>
        <taxon>Teleostei</taxon>
        <taxon>Neoteleostei</taxon>
        <taxon>Acanthomorphata</taxon>
        <taxon>Eupercaria</taxon>
        <taxon>Perciformes</taxon>
        <taxon>Cottioidei</taxon>
        <taxon>Cottales</taxon>
        <taxon>Liparidae</taxon>
        <taxon>Liparis</taxon>
    </lineage>
</organism>
<evidence type="ECO:0000313" key="3">
    <source>
        <dbReference type="Proteomes" id="UP000314294"/>
    </source>
</evidence>